<dbReference type="EMBL" id="AJWY01003415">
    <property type="protein sequence ID" value="EKC75410.1"/>
    <property type="molecule type" value="Genomic_DNA"/>
</dbReference>
<gene>
    <name evidence="1" type="ORF">LEA_05221</name>
</gene>
<comment type="caution">
    <text evidence="1">The sequence shown here is derived from an EMBL/GenBank/DDBJ whole genome shotgun (WGS) entry which is preliminary data.</text>
</comment>
<proteinExistence type="predicted"/>
<evidence type="ECO:0000313" key="1">
    <source>
        <dbReference type="EMBL" id="EKC75410.1"/>
    </source>
</evidence>
<feature type="non-terminal residue" evidence="1">
    <location>
        <position position="1"/>
    </location>
</feature>
<accession>K1UB10</accession>
<protein>
    <submittedName>
        <fullName evidence="1">Uncharacterized protein</fullName>
    </submittedName>
</protein>
<sequence>DSVDLGYNKIVVETPQFDENGNVMMKKIS</sequence>
<reference evidence="1" key="1">
    <citation type="journal article" date="2013" name="Environ. Microbiol.">
        <title>Microbiota from the distal guts of lean and obese adolescents exhibit partial functional redundancy besides clear differences in community structure.</title>
        <authorList>
            <person name="Ferrer M."/>
            <person name="Ruiz A."/>
            <person name="Lanza F."/>
            <person name="Haange S.B."/>
            <person name="Oberbach A."/>
            <person name="Till H."/>
            <person name="Bargiela R."/>
            <person name="Campoy C."/>
            <person name="Segura M.T."/>
            <person name="Richter M."/>
            <person name="von Bergen M."/>
            <person name="Seifert J."/>
            <person name="Suarez A."/>
        </authorList>
    </citation>
    <scope>NUCLEOTIDE SEQUENCE</scope>
</reference>
<name>K1UB10_9ZZZZ</name>
<organism evidence="1">
    <name type="scientific">human gut metagenome</name>
    <dbReference type="NCBI Taxonomy" id="408170"/>
    <lineage>
        <taxon>unclassified sequences</taxon>
        <taxon>metagenomes</taxon>
        <taxon>organismal metagenomes</taxon>
    </lineage>
</organism>
<dbReference type="AlphaFoldDB" id="K1UB10"/>